<accession>H2C5R4</accession>
<keyword evidence="1" id="KW-0472">Membrane</keyword>
<dbReference type="PANTHER" id="PTHR23518">
    <property type="entry name" value="C-METHYLTRANSFERASE"/>
    <property type="match status" value="1"/>
</dbReference>
<dbReference type="GO" id="GO:0022857">
    <property type="term" value="F:transmembrane transporter activity"/>
    <property type="evidence" value="ECO:0007669"/>
    <property type="project" value="InterPro"/>
</dbReference>
<keyword evidence="1" id="KW-1133">Transmembrane helix</keyword>
<dbReference type="PANTHER" id="PTHR23518:SF2">
    <property type="entry name" value="MAJOR FACILITATOR SUPERFAMILY TRANSPORTER"/>
    <property type="match status" value="1"/>
</dbReference>
<protein>
    <submittedName>
        <fullName evidence="2">Major Facilitator Superfamily transporter</fullName>
    </submittedName>
</protein>
<sequence length="372" mass="40318">MSLSLMNSDVYKISFSAFFADLGYQAVVASFPVILVFQFHLPIYVYGIVESISYGVGFLFSFLGGSLSDIYGSRRIAIAGNLLVTLLSFTGLAQSGIEAIGLFLSGWFMRNFRNPARRAMLVEVTSEDERSKAFAMLHALDFFGGVLAVVYLSLGLLYHLTFSFILPLTAIPILLSSLLLVIVKPKSRQKSDDKSSRVFWGVVFASMLFGISSFSPGFPIITVVQSTSRLYLGTLTYAFYLGSSSGFGFLLSRLKLNWGTGLTLAYLSTAIASAGFIPLFKYGEVALYPLVILLGLSSAFAETYEPTVISKVGGKDVGRGMGLLSLGRGIGYFIGNTAMGFLYSVSYVYAYAFGSLTALGSLLIILFLVRGR</sequence>
<evidence type="ECO:0000313" key="3">
    <source>
        <dbReference type="Proteomes" id="UP000003980"/>
    </source>
</evidence>
<dbReference type="Proteomes" id="UP000003980">
    <property type="component" value="Unassembled WGS sequence"/>
</dbReference>
<feature type="transmembrane region" description="Helical" evidence="1">
    <location>
        <begin position="230"/>
        <end position="251"/>
    </location>
</feature>
<reference evidence="2 3" key="1">
    <citation type="submission" date="2012-01" db="EMBL/GenBank/DDBJ databases">
        <title>Improved High-Quality Draft sequence of Metallosphaera yellowstonensis MK1.</title>
        <authorList>
            <consortium name="US DOE Joint Genome Institute"/>
            <person name="Lucas S."/>
            <person name="Han J."/>
            <person name="Cheng J.-F."/>
            <person name="Goodwin L."/>
            <person name="Pitluck S."/>
            <person name="Peters L."/>
            <person name="Teshima H."/>
            <person name="Detter J.C."/>
            <person name="Han C."/>
            <person name="Tapia R."/>
            <person name="Land M."/>
            <person name="Hauser L."/>
            <person name="Kyrpides N."/>
            <person name="Kozubal M."/>
            <person name="Macur R.E."/>
            <person name="Jay Z."/>
            <person name="Inskeep W."/>
            <person name="Woyke T."/>
        </authorList>
    </citation>
    <scope>NUCLEOTIDE SEQUENCE [LARGE SCALE GENOMIC DNA]</scope>
    <source>
        <strain evidence="2 3">MK1</strain>
    </source>
</reference>
<feature type="transmembrane region" description="Helical" evidence="1">
    <location>
        <begin position="286"/>
        <end position="304"/>
    </location>
</feature>
<feature type="transmembrane region" description="Helical" evidence="1">
    <location>
        <begin position="325"/>
        <end position="343"/>
    </location>
</feature>
<name>H2C5R4_9CREN</name>
<evidence type="ECO:0000313" key="2">
    <source>
        <dbReference type="EMBL" id="EHP69141.1"/>
    </source>
</evidence>
<dbReference type="eggNOG" id="arCOG00130">
    <property type="taxonomic scope" value="Archaea"/>
</dbReference>
<keyword evidence="3" id="KW-1185">Reference proteome</keyword>
<dbReference type="Pfam" id="PF07690">
    <property type="entry name" value="MFS_1"/>
    <property type="match status" value="1"/>
</dbReference>
<keyword evidence="1" id="KW-0812">Transmembrane</keyword>
<dbReference type="SUPFAM" id="SSF103473">
    <property type="entry name" value="MFS general substrate transporter"/>
    <property type="match status" value="1"/>
</dbReference>
<feature type="transmembrane region" description="Helical" evidence="1">
    <location>
        <begin position="164"/>
        <end position="183"/>
    </location>
</feature>
<organism evidence="2 3">
    <name type="scientific">Metallosphaera yellowstonensis MK1</name>
    <dbReference type="NCBI Taxonomy" id="671065"/>
    <lineage>
        <taxon>Archaea</taxon>
        <taxon>Thermoproteota</taxon>
        <taxon>Thermoprotei</taxon>
        <taxon>Sulfolobales</taxon>
        <taxon>Sulfolobaceae</taxon>
        <taxon>Metallosphaera</taxon>
    </lineage>
</organism>
<dbReference type="HOGENOM" id="CLU_697573_0_0_2"/>
<dbReference type="InterPro" id="IPR011701">
    <property type="entry name" value="MFS"/>
</dbReference>
<feature type="transmembrane region" description="Helical" evidence="1">
    <location>
        <begin position="83"/>
        <end position="108"/>
    </location>
</feature>
<feature type="transmembrane region" description="Helical" evidence="1">
    <location>
        <begin position="139"/>
        <end position="158"/>
    </location>
</feature>
<proteinExistence type="predicted"/>
<dbReference type="AlphaFoldDB" id="H2C5R4"/>
<evidence type="ECO:0000256" key="1">
    <source>
        <dbReference type="SAM" id="Phobius"/>
    </source>
</evidence>
<dbReference type="InterPro" id="IPR036259">
    <property type="entry name" value="MFS_trans_sf"/>
</dbReference>
<dbReference type="STRING" id="671065.MetMK1DRAFT_00018870"/>
<feature type="transmembrane region" description="Helical" evidence="1">
    <location>
        <begin position="263"/>
        <end position="280"/>
    </location>
</feature>
<feature type="transmembrane region" description="Helical" evidence="1">
    <location>
        <begin position="43"/>
        <end position="63"/>
    </location>
</feature>
<feature type="transmembrane region" description="Helical" evidence="1">
    <location>
        <begin position="198"/>
        <end position="218"/>
    </location>
</feature>
<dbReference type="Gene3D" id="1.20.1250.20">
    <property type="entry name" value="MFS general substrate transporter like domains"/>
    <property type="match status" value="1"/>
</dbReference>
<feature type="transmembrane region" description="Helical" evidence="1">
    <location>
        <begin position="13"/>
        <end position="36"/>
    </location>
</feature>
<feature type="transmembrane region" description="Helical" evidence="1">
    <location>
        <begin position="349"/>
        <end position="369"/>
    </location>
</feature>
<dbReference type="EMBL" id="JH597768">
    <property type="protein sequence ID" value="EHP69141.1"/>
    <property type="molecule type" value="Genomic_DNA"/>
</dbReference>
<gene>
    <name evidence="2" type="ORF">MetMK1DRAFT_00018870</name>
</gene>